<reference evidence="1" key="2">
    <citation type="submission" date="2021-02" db="EMBL/GenBank/DDBJ databases">
        <title>Aspergillus puulaauensis MK2 genome sequence.</title>
        <authorList>
            <person name="Futagami T."/>
            <person name="Mori K."/>
            <person name="Kadooka C."/>
            <person name="Tanaka T."/>
        </authorList>
    </citation>
    <scope>NUCLEOTIDE SEQUENCE</scope>
    <source>
        <strain evidence="1">MK2</strain>
    </source>
</reference>
<dbReference type="AlphaFoldDB" id="A0A7R8ANA4"/>
<reference evidence="1" key="1">
    <citation type="submission" date="2021-01" db="EMBL/GenBank/DDBJ databases">
        <authorList>
            <consortium name="Aspergillus puulaauensis MK2 genome sequencing consortium"/>
            <person name="Kazuki M."/>
            <person name="Futagami T."/>
        </authorList>
    </citation>
    <scope>NUCLEOTIDE SEQUENCE</scope>
    <source>
        <strain evidence="1">MK2</strain>
    </source>
</reference>
<proteinExistence type="predicted"/>
<keyword evidence="2" id="KW-1185">Reference proteome</keyword>
<organism evidence="1 2">
    <name type="scientific">Aspergillus puulaauensis</name>
    <dbReference type="NCBI Taxonomy" id="1220207"/>
    <lineage>
        <taxon>Eukaryota</taxon>
        <taxon>Fungi</taxon>
        <taxon>Dikarya</taxon>
        <taxon>Ascomycota</taxon>
        <taxon>Pezizomycotina</taxon>
        <taxon>Eurotiomycetes</taxon>
        <taxon>Eurotiomycetidae</taxon>
        <taxon>Eurotiales</taxon>
        <taxon>Aspergillaceae</taxon>
        <taxon>Aspergillus</taxon>
    </lineage>
</organism>
<name>A0A7R8ANA4_9EURO</name>
<dbReference type="RefSeq" id="XP_041555797.1">
    <property type="nucleotide sequence ID" value="XM_041703076.1"/>
</dbReference>
<dbReference type="KEGG" id="apuu:APUU_40047S"/>
<sequence length="585" mass="67440">MVKKTKPGRAQIQIPMDQLPIQTRLNVKKYTPDSCNDALHGRKVPIGLGYELTRACVIRGIRHHPGFARELHGVSPDLTRALNARDIMSGIIPAMSESDPAETPYCIWHPDIPNEDTLRALVKRYPNMIYHAARACAVAGYIDLYKELNLLPEVHVAEEALHAAVGRSNKGSEEIWQNIASHPVKFAIMNDYTRTVDFANPRPATLNGDTAVYSSLTGGREHLEPMELDRFHHGYRRHYRKYYFNITEDWCIDDHDHDHEAPNPLESYYPFLYGPLPADLPPINKDKLIQVAAYCGDIDRYTRLRRPQMVEDEFGCILRGIYHNPFWAKWWSTQVLNDPTARFTKWEEALIQRVINGRRTMSDDVTWVTADTPKDLLPLNIWFPQQACEETYERLANIRPDMLFRCLYACIVADYQDLWDRLLRYSPRKGAPQQIQPVTESEAQERKLQKLAKLVGPSLWMEAKDSRNDHYRQDIKAAVPNQLEYLEWEYGEVANALLRTRARYLYSPGSSSIDRWVDRNDPVHVSPGSLSGYDGAGPTLPALDFAVFFRDVVGVDNEVWRDDPNGRLEMDEVYELLEHRRDPTQ</sequence>
<dbReference type="EMBL" id="AP024446">
    <property type="protein sequence ID" value="BCS23603.1"/>
    <property type="molecule type" value="Genomic_DNA"/>
</dbReference>
<dbReference type="Proteomes" id="UP000654913">
    <property type="component" value="Chromosome 4"/>
</dbReference>
<evidence type="ECO:0000313" key="2">
    <source>
        <dbReference type="Proteomes" id="UP000654913"/>
    </source>
</evidence>
<gene>
    <name evidence="1" type="ORF">APUU_40047S</name>
</gene>
<protein>
    <submittedName>
        <fullName evidence="1">Uncharacterized protein</fullName>
    </submittedName>
</protein>
<accession>A0A7R8ANA4</accession>
<evidence type="ECO:0000313" key="1">
    <source>
        <dbReference type="EMBL" id="BCS23603.1"/>
    </source>
</evidence>
<dbReference type="GeneID" id="64973608"/>
<dbReference type="OrthoDB" id="4360026at2759"/>